<gene>
    <name evidence="3" type="ORF">FALBO_16949</name>
</gene>
<name>A0A8H4KCA3_9HYPO</name>
<dbReference type="InterPro" id="IPR029063">
    <property type="entry name" value="SAM-dependent_MTases_sf"/>
</dbReference>
<dbReference type="InterPro" id="IPR042086">
    <property type="entry name" value="MeTrfase_capping"/>
</dbReference>
<evidence type="ECO:0000313" key="3">
    <source>
        <dbReference type="EMBL" id="KAF4447381.1"/>
    </source>
</evidence>
<proteinExistence type="predicted"/>
<dbReference type="OrthoDB" id="1523883at2759"/>
<dbReference type="Proteomes" id="UP000554235">
    <property type="component" value="Unassembled WGS sequence"/>
</dbReference>
<comment type="caution">
    <text evidence="3">The sequence shown here is derived from an EMBL/GenBank/DDBJ whole genome shotgun (WGS) entry which is preliminary data.</text>
</comment>
<protein>
    <submittedName>
        <fullName evidence="3">Benzoate carboxyl methyltransferase</fullName>
    </submittedName>
</protein>
<organism evidence="3 4">
    <name type="scientific">Fusarium albosuccineum</name>
    <dbReference type="NCBI Taxonomy" id="1237068"/>
    <lineage>
        <taxon>Eukaryota</taxon>
        <taxon>Fungi</taxon>
        <taxon>Dikarya</taxon>
        <taxon>Ascomycota</taxon>
        <taxon>Pezizomycotina</taxon>
        <taxon>Sordariomycetes</taxon>
        <taxon>Hypocreomycetidae</taxon>
        <taxon>Hypocreales</taxon>
        <taxon>Nectriaceae</taxon>
        <taxon>Fusarium</taxon>
        <taxon>Fusarium decemcellulare species complex</taxon>
    </lineage>
</organism>
<dbReference type="GO" id="GO:0046872">
    <property type="term" value="F:metal ion binding"/>
    <property type="evidence" value="ECO:0007669"/>
    <property type="project" value="UniProtKB-KW"/>
</dbReference>
<reference evidence="3 4" key="1">
    <citation type="submission" date="2020-01" db="EMBL/GenBank/DDBJ databases">
        <title>Identification and distribution of gene clusters putatively required for synthesis of sphingolipid metabolism inhibitors in phylogenetically diverse species of the filamentous fungus Fusarium.</title>
        <authorList>
            <person name="Kim H.-S."/>
            <person name="Busman M."/>
            <person name="Brown D.W."/>
            <person name="Divon H."/>
            <person name="Uhlig S."/>
            <person name="Proctor R.H."/>
        </authorList>
    </citation>
    <scope>NUCLEOTIDE SEQUENCE [LARGE SCALE GENOMIC DNA]</scope>
    <source>
        <strain evidence="3 4">NRRL 20459</strain>
    </source>
</reference>
<sequence length="371" mass="40735">MASTQGEARIAMRDKHYNEHCEIQEAAMQAGLHLLPSYSNRIDDNLVVIDYGCAQGANSQPSSIEPLKKIISTLPNGATVSLIFEDTSFNDFGSLGKTVGQHFSASQTPRNILVAPSMVPLGFYQQVIPNGHADLGLSWSSLNYLESIPSVSLDASAPPAEFVAARQKAFSSAGQKDLIKLLKLRAKEIRNGGYLIAAIGGQKPAGEEKPSSPGFQPLQAAMMRMVGEGKLTPAELMQSAMFPSHERTPDEIRAALEDPDVAPLWEIEVLEPKLIEHPAWAIYQAAVQADESQKTDALRKYARTILVNLVSAGGWFWADVFRKSRGEDWDADAFLEELTNVAIEECVEKFGDLKAEIWYNYVKLRRTDNAA</sequence>
<dbReference type="EMBL" id="JAADYS010003422">
    <property type="protein sequence ID" value="KAF4447381.1"/>
    <property type="molecule type" value="Genomic_DNA"/>
</dbReference>
<dbReference type="SUPFAM" id="SSF53335">
    <property type="entry name" value="S-adenosyl-L-methionine-dependent methyltransferases"/>
    <property type="match status" value="1"/>
</dbReference>
<evidence type="ECO:0000313" key="4">
    <source>
        <dbReference type="Proteomes" id="UP000554235"/>
    </source>
</evidence>
<dbReference type="Pfam" id="PF03492">
    <property type="entry name" value="Methyltransf_7"/>
    <property type="match status" value="1"/>
</dbReference>
<dbReference type="Gene3D" id="3.40.50.150">
    <property type="entry name" value="Vaccinia Virus protein VP39"/>
    <property type="match status" value="1"/>
</dbReference>
<evidence type="ECO:0000256" key="1">
    <source>
        <dbReference type="ARBA" id="ARBA00022723"/>
    </source>
</evidence>
<dbReference type="PANTHER" id="PTHR31009">
    <property type="entry name" value="S-ADENOSYL-L-METHIONINE:CARBOXYL METHYLTRANSFERASE FAMILY PROTEIN"/>
    <property type="match status" value="1"/>
</dbReference>
<dbReference type="InterPro" id="IPR005299">
    <property type="entry name" value="MeTrfase_7"/>
</dbReference>
<keyword evidence="4" id="KW-1185">Reference proteome</keyword>
<evidence type="ECO:0000256" key="2">
    <source>
        <dbReference type="ARBA" id="ARBA00022842"/>
    </source>
</evidence>
<dbReference type="GO" id="GO:0008168">
    <property type="term" value="F:methyltransferase activity"/>
    <property type="evidence" value="ECO:0007669"/>
    <property type="project" value="UniProtKB-KW"/>
</dbReference>
<accession>A0A8H4KCA3</accession>
<keyword evidence="2" id="KW-0460">Magnesium</keyword>
<dbReference type="AlphaFoldDB" id="A0A8H4KCA3"/>
<keyword evidence="3" id="KW-0489">Methyltransferase</keyword>
<keyword evidence="3" id="KW-0808">Transferase</keyword>
<keyword evidence="1" id="KW-0479">Metal-binding</keyword>
<dbReference type="GO" id="GO:0032259">
    <property type="term" value="P:methylation"/>
    <property type="evidence" value="ECO:0007669"/>
    <property type="project" value="UniProtKB-KW"/>
</dbReference>
<dbReference type="Gene3D" id="1.10.1200.270">
    <property type="entry name" value="Methyltransferase, alpha-helical capping domain"/>
    <property type="match status" value="1"/>
</dbReference>